<dbReference type="EMBL" id="CP059399">
    <property type="protein sequence ID" value="QLY33893.1"/>
    <property type="molecule type" value="Genomic_DNA"/>
</dbReference>
<dbReference type="RefSeq" id="WP_181585058.1">
    <property type="nucleotide sequence ID" value="NZ_CP059399.1"/>
</dbReference>
<dbReference type="KEGG" id="nhu:H0264_18110"/>
<evidence type="ECO:0000313" key="3">
    <source>
        <dbReference type="Proteomes" id="UP000515512"/>
    </source>
</evidence>
<feature type="signal peptide" evidence="1">
    <location>
        <begin position="1"/>
        <end position="24"/>
    </location>
</feature>
<dbReference type="AlphaFoldDB" id="A0A7D6VFK2"/>
<dbReference type="Proteomes" id="UP000515512">
    <property type="component" value="Chromosome"/>
</dbReference>
<name>A0A7D6VFK2_9NOCA</name>
<evidence type="ECO:0000256" key="1">
    <source>
        <dbReference type="SAM" id="SignalP"/>
    </source>
</evidence>
<organism evidence="2 3">
    <name type="scientific">Nocardia huaxiensis</name>
    <dbReference type="NCBI Taxonomy" id="2755382"/>
    <lineage>
        <taxon>Bacteria</taxon>
        <taxon>Bacillati</taxon>
        <taxon>Actinomycetota</taxon>
        <taxon>Actinomycetes</taxon>
        <taxon>Mycobacteriales</taxon>
        <taxon>Nocardiaceae</taxon>
        <taxon>Nocardia</taxon>
    </lineage>
</organism>
<sequence>MRSLAAAVAIAGGLAAGFAGNSVAAPALVAGTGSAAVGQPSTQHGPYEQLSACESRGNQGIENGEWNDYDCVGGPGAWYVQPK</sequence>
<feature type="chain" id="PRO_5028438076" evidence="1">
    <location>
        <begin position="25"/>
        <end position="83"/>
    </location>
</feature>
<evidence type="ECO:0000313" key="2">
    <source>
        <dbReference type="EMBL" id="QLY33893.1"/>
    </source>
</evidence>
<keyword evidence="1" id="KW-0732">Signal</keyword>
<reference evidence="2 3" key="1">
    <citation type="submission" date="2020-07" db="EMBL/GenBank/DDBJ databases">
        <authorList>
            <person name="Zhuang K."/>
            <person name="Ran Y."/>
        </authorList>
    </citation>
    <scope>NUCLEOTIDE SEQUENCE [LARGE SCALE GENOMIC DNA]</scope>
    <source>
        <strain evidence="2 3">WCH-YHL-001</strain>
    </source>
</reference>
<proteinExistence type="predicted"/>
<gene>
    <name evidence="2" type="ORF">H0264_18110</name>
</gene>
<keyword evidence="3" id="KW-1185">Reference proteome</keyword>
<protein>
    <submittedName>
        <fullName evidence="2">Uncharacterized protein</fullName>
    </submittedName>
</protein>
<accession>A0A7D6VFK2</accession>